<evidence type="ECO:0000313" key="4">
    <source>
        <dbReference type="Proteomes" id="UP001595699"/>
    </source>
</evidence>
<evidence type="ECO:0000256" key="2">
    <source>
        <dbReference type="SAM" id="SignalP"/>
    </source>
</evidence>
<evidence type="ECO:0000256" key="1">
    <source>
        <dbReference type="SAM" id="MobiDB-lite"/>
    </source>
</evidence>
<organism evidence="3 4">
    <name type="scientific">Tenggerimyces flavus</name>
    <dbReference type="NCBI Taxonomy" id="1708749"/>
    <lineage>
        <taxon>Bacteria</taxon>
        <taxon>Bacillati</taxon>
        <taxon>Actinomycetota</taxon>
        <taxon>Actinomycetes</taxon>
        <taxon>Propionibacteriales</taxon>
        <taxon>Nocardioidaceae</taxon>
        <taxon>Tenggerimyces</taxon>
    </lineage>
</organism>
<gene>
    <name evidence="3" type="ORF">ACFOUW_30540</name>
</gene>
<dbReference type="Proteomes" id="UP001595699">
    <property type="component" value="Unassembled WGS sequence"/>
</dbReference>
<keyword evidence="4" id="KW-1185">Reference proteome</keyword>
<dbReference type="PROSITE" id="PS51257">
    <property type="entry name" value="PROKAR_LIPOPROTEIN"/>
    <property type="match status" value="1"/>
</dbReference>
<dbReference type="EMBL" id="JBHRZH010000036">
    <property type="protein sequence ID" value="MFC3765208.1"/>
    <property type="molecule type" value="Genomic_DNA"/>
</dbReference>
<protein>
    <submittedName>
        <fullName evidence="3">Uncharacterized protein</fullName>
    </submittedName>
</protein>
<reference evidence="4" key="1">
    <citation type="journal article" date="2019" name="Int. J. Syst. Evol. Microbiol.">
        <title>The Global Catalogue of Microorganisms (GCM) 10K type strain sequencing project: providing services to taxonomists for standard genome sequencing and annotation.</title>
        <authorList>
            <consortium name="The Broad Institute Genomics Platform"/>
            <consortium name="The Broad Institute Genome Sequencing Center for Infectious Disease"/>
            <person name="Wu L."/>
            <person name="Ma J."/>
        </authorList>
    </citation>
    <scope>NUCLEOTIDE SEQUENCE [LARGE SCALE GENOMIC DNA]</scope>
    <source>
        <strain evidence="4">CGMCC 4.7241</strain>
    </source>
</reference>
<feature type="region of interest" description="Disordered" evidence="1">
    <location>
        <begin position="26"/>
        <end position="53"/>
    </location>
</feature>
<dbReference type="RefSeq" id="WP_205119094.1">
    <property type="nucleotide sequence ID" value="NZ_JAFBCM010000001.1"/>
</dbReference>
<proteinExistence type="predicted"/>
<feature type="region of interest" description="Disordered" evidence="1">
    <location>
        <begin position="183"/>
        <end position="208"/>
    </location>
</feature>
<feature type="chain" id="PRO_5046712919" evidence="2">
    <location>
        <begin position="25"/>
        <end position="319"/>
    </location>
</feature>
<keyword evidence="2" id="KW-0732">Signal</keyword>
<accession>A0ABV7YJ77</accession>
<evidence type="ECO:0000313" key="3">
    <source>
        <dbReference type="EMBL" id="MFC3765208.1"/>
    </source>
</evidence>
<feature type="signal peptide" evidence="2">
    <location>
        <begin position="1"/>
        <end position="24"/>
    </location>
</feature>
<sequence>MRAAATLRSAALVLGAVLALSGCAGEGSTPNGDVESSNGSSPSPSAPPEPTVDPAVYKKSLAQTVRPVNQSLVAVANARGLPALSATIGKAQTALGKAAQDLEALEPPDAAAAEHSKLALALSELSADLGGVSDAVSGKELCAPSSVLSQLGKARGMTSVPAATKALSTKGFAVNVVLPKTPPVQTRRLPNGDYLRRGSTSGRGSLTIQNGTDTDTVITLAKGKSPSSVVYVRANGSFEIKGVRNAKYTVFYATGQDWDSASRSFTRQCGFKKFDETLNFTTDRRGNFIYYSRFSLTLQPVIGGNATTSEVDPKDFPVQ</sequence>
<feature type="compositionally biased region" description="Polar residues" evidence="1">
    <location>
        <begin position="198"/>
        <end position="208"/>
    </location>
</feature>
<comment type="caution">
    <text evidence="3">The sequence shown here is derived from an EMBL/GenBank/DDBJ whole genome shotgun (WGS) entry which is preliminary data.</text>
</comment>
<name>A0ABV7YJ77_9ACTN</name>